<dbReference type="Gene3D" id="3.40.50.2300">
    <property type="match status" value="1"/>
</dbReference>
<proteinExistence type="predicted"/>
<dbReference type="AlphaFoldDB" id="A0A7Y4GNL1"/>
<dbReference type="PANTHER" id="PTHR44591">
    <property type="entry name" value="STRESS RESPONSE REGULATOR PROTEIN 1"/>
    <property type="match status" value="1"/>
</dbReference>
<dbReference type="PANTHER" id="PTHR44591:SF23">
    <property type="entry name" value="CHEY SUBFAMILY"/>
    <property type="match status" value="1"/>
</dbReference>
<evidence type="ECO:0000313" key="4">
    <source>
        <dbReference type="EMBL" id="NOJ38961.1"/>
    </source>
</evidence>
<dbReference type="Proteomes" id="UP000544122">
    <property type="component" value="Unassembled WGS sequence"/>
</dbReference>
<name>A0A7Y4GNL1_9BRAD</name>
<feature type="modified residue" description="4-aspartylphosphate" evidence="2">
    <location>
        <position position="52"/>
    </location>
</feature>
<feature type="domain" description="Response regulatory" evidence="3">
    <location>
        <begin position="3"/>
        <end position="117"/>
    </location>
</feature>
<evidence type="ECO:0000256" key="1">
    <source>
        <dbReference type="ARBA" id="ARBA00022553"/>
    </source>
</evidence>
<evidence type="ECO:0000259" key="3">
    <source>
        <dbReference type="PROSITE" id="PS50110"/>
    </source>
</evidence>
<accession>A0A7Y4GNL1</accession>
<comment type="caution">
    <text evidence="4">The sequence shown here is derived from an EMBL/GenBank/DDBJ whole genome shotgun (WGS) entry which is preliminary data.</text>
</comment>
<sequence length="132" mass="13906">MPRVLVVDDQAGVRTMIAIVLRINGFEIAEAESAASALQLFADTSFDLAVVDIFLQGTNGSDLIAAMRARAPGLPVIAISGMTALDFLSETPELSDIVGLQKPFRPPDLMRAIETALGSVRPQGGAVARATR</sequence>
<protein>
    <submittedName>
        <fullName evidence="4">Response regulator</fullName>
    </submittedName>
</protein>
<evidence type="ECO:0000313" key="5">
    <source>
        <dbReference type="Proteomes" id="UP000544122"/>
    </source>
</evidence>
<evidence type="ECO:0000256" key="2">
    <source>
        <dbReference type="PROSITE-ProRule" id="PRU00169"/>
    </source>
</evidence>
<gene>
    <name evidence="4" type="ORF">HCN58_04930</name>
</gene>
<reference evidence="4 5" key="1">
    <citation type="submission" date="2020-03" db="EMBL/GenBank/DDBJ databases">
        <title>Bradyrhizobium diversity isolated from nodules of Indigofera sp.</title>
        <authorList>
            <person name="Klepa M."/>
            <person name="Helene L."/>
            <person name="Hungria M."/>
        </authorList>
    </citation>
    <scope>NUCLEOTIDE SEQUENCE [LARGE SCALE GENOMIC DNA]</scope>
    <source>
        <strain evidence="4 5">WSM 1791</strain>
    </source>
</reference>
<dbReference type="InterPro" id="IPR050595">
    <property type="entry name" value="Bact_response_regulator"/>
</dbReference>
<dbReference type="SMART" id="SM00448">
    <property type="entry name" value="REC"/>
    <property type="match status" value="1"/>
</dbReference>
<organism evidence="4 5">
    <name type="scientific">Bradyrhizobium australiense</name>
    <dbReference type="NCBI Taxonomy" id="2721161"/>
    <lineage>
        <taxon>Bacteria</taxon>
        <taxon>Pseudomonadati</taxon>
        <taxon>Pseudomonadota</taxon>
        <taxon>Alphaproteobacteria</taxon>
        <taxon>Hyphomicrobiales</taxon>
        <taxon>Nitrobacteraceae</taxon>
        <taxon>Bradyrhizobium</taxon>
    </lineage>
</organism>
<dbReference type="Pfam" id="PF00072">
    <property type="entry name" value="Response_reg"/>
    <property type="match status" value="1"/>
</dbReference>
<dbReference type="PROSITE" id="PS50110">
    <property type="entry name" value="RESPONSE_REGULATORY"/>
    <property type="match status" value="1"/>
</dbReference>
<keyword evidence="5" id="KW-1185">Reference proteome</keyword>
<dbReference type="RefSeq" id="WP_171578235.1">
    <property type="nucleotide sequence ID" value="NZ_JAAVLX010000002.1"/>
</dbReference>
<dbReference type="EMBL" id="JAAVLX010000002">
    <property type="protein sequence ID" value="NOJ38961.1"/>
    <property type="molecule type" value="Genomic_DNA"/>
</dbReference>
<dbReference type="InterPro" id="IPR001789">
    <property type="entry name" value="Sig_transdc_resp-reg_receiver"/>
</dbReference>
<dbReference type="GO" id="GO:0000160">
    <property type="term" value="P:phosphorelay signal transduction system"/>
    <property type="evidence" value="ECO:0007669"/>
    <property type="project" value="InterPro"/>
</dbReference>
<dbReference type="InterPro" id="IPR011006">
    <property type="entry name" value="CheY-like_superfamily"/>
</dbReference>
<dbReference type="SUPFAM" id="SSF52172">
    <property type="entry name" value="CheY-like"/>
    <property type="match status" value="1"/>
</dbReference>
<keyword evidence="1 2" id="KW-0597">Phosphoprotein</keyword>